<feature type="compositionally biased region" description="Basic and acidic residues" evidence="1">
    <location>
        <begin position="101"/>
        <end position="117"/>
    </location>
</feature>
<keyword evidence="4" id="KW-1185">Reference proteome</keyword>
<reference evidence="3" key="2">
    <citation type="submission" date="2020-09" db="EMBL/GenBank/DDBJ databases">
        <authorList>
            <person name="Sun Q."/>
            <person name="Ohkuma M."/>
        </authorList>
    </citation>
    <scope>NUCLEOTIDE SEQUENCE</scope>
    <source>
        <strain evidence="3">JCM 4125</strain>
    </source>
</reference>
<keyword evidence="2" id="KW-0812">Transmembrane</keyword>
<feature type="transmembrane region" description="Helical" evidence="2">
    <location>
        <begin position="16"/>
        <end position="36"/>
    </location>
</feature>
<accession>A0A918HDP5</accession>
<name>A0A918HDP5_9ACTN</name>
<keyword evidence="2" id="KW-0472">Membrane</keyword>
<protein>
    <submittedName>
        <fullName evidence="3">Uncharacterized protein</fullName>
    </submittedName>
</protein>
<dbReference type="AlphaFoldDB" id="A0A918HDP5"/>
<feature type="region of interest" description="Disordered" evidence="1">
    <location>
        <begin position="38"/>
        <end position="117"/>
    </location>
</feature>
<evidence type="ECO:0000256" key="1">
    <source>
        <dbReference type="SAM" id="MobiDB-lite"/>
    </source>
</evidence>
<evidence type="ECO:0000313" key="3">
    <source>
        <dbReference type="EMBL" id="GGT53483.1"/>
    </source>
</evidence>
<dbReference type="Proteomes" id="UP000646776">
    <property type="component" value="Unassembled WGS sequence"/>
</dbReference>
<sequence>MEGTQHLEHAGLPGSAAGLIAALIAAVVLGVVAYALRGPTRPHAPSRTRHADAPADGPELPAPPGRVVGGTPPAGPPGGLGIVYPPMPPTAPGARVPEPGRAPRLDDLDPEHPHHRG</sequence>
<comment type="caution">
    <text evidence="3">The sequence shown here is derived from an EMBL/GenBank/DDBJ whole genome shotgun (WGS) entry which is preliminary data.</text>
</comment>
<gene>
    <name evidence="3" type="ORF">GCM10010226_33260</name>
</gene>
<evidence type="ECO:0000256" key="2">
    <source>
        <dbReference type="SAM" id="Phobius"/>
    </source>
</evidence>
<dbReference type="EMBL" id="BMSA01000008">
    <property type="protein sequence ID" value="GGT53483.1"/>
    <property type="molecule type" value="Genomic_DNA"/>
</dbReference>
<dbReference type="RefSeq" id="WP_189712042.1">
    <property type="nucleotide sequence ID" value="NZ_BMSA01000008.1"/>
</dbReference>
<reference evidence="3" key="1">
    <citation type="journal article" date="2014" name="Int. J. Syst. Evol. Microbiol.">
        <title>Complete genome sequence of Corynebacterium casei LMG S-19264T (=DSM 44701T), isolated from a smear-ripened cheese.</title>
        <authorList>
            <consortium name="US DOE Joint Genome Institute (JGI-PGF)"/>
            <person name="Walter F."/>
            <person name="Albersmeier A."/>
            <person name="Kalinowski J."/>
            <person name="Ruckert C."/>
        </authorList>
    </citation>
    <scope>NUCLEOTIDE SEQUENCE</scope>
    <source>
        <strain evidence="3">JCM 4125</strain>
    </source>
</reference>
<proteinExistence type="predicted"/>
<organism evidence="3 4">
    <name type="scientific">Streptomyces phaeofaciens</name>
    <dbReference type="NCBI Taxonomy" id="68254"/>
    <lineage>
        <taxon>Bacteria</taxon>
        <taxon>Bacillati</taxon>
        <taxon>Actinomycetota</taxon>
        <taxon>Actinomycetes</taxon>
        <taxon>Kitasatosporales</taxon>
        <taxon>Streptomycetaceae</taxon>
        <taxon>Streptomyces</taxon>
    </lineage>
</organism>
<keyword evidence="2" id="KW-1133">Transmembrane helix</keyword>
<evidence type="ECO:0000313" key="4">
    <source>
        <dbReference type="Proteomes" id="UP000646776"/>
    </source>
</evidence>